<dbReference type="InterPro" id="IPR002355">
    <property type="entry name" value="Cu_oxidase_Cu_BS"/>
</dbReference>
<dbReference type="GO" id="GO:0005507">
    <property type="term" value="F:copper ion binding"/>
    <property type="evidence" value="ECO:0007669"/>
    <property type="project" value="InterPro"/>
</dbReference>
<dbReference type="EMBL" id="RYYR01000004">
    <property type="protein sequence ID" value="RUL55587.1"/>
    <property type="molecule type" value="Genomic_DNA"/>
</dbReference>
<protein>
    <submittedName>
        <fullName evidence="6">Copper oxidase</fullName>
    </submittedName>
</protein>
<keyword evidence="1" id="KW-0479">Metal-binding</keyword>
<keyword evidence="3" id="KW-0186">Copper</keyword>
<dbReference type="GO" id="GO:0016491">
    <property type="term" value="F:oxidoreductase activity"/>
    <property type="evidence" value="ECO:0007669"/>
    <property type="project" value="UniProtKB-KW"/>
</dbReference>
<dbReference type="InterPro" id="IPR011707">
    <property type="entry name" value="Cu-oxidase-like_N"/>
</dbReference>
<organism evidence="6 7">
    <name type="scientific">Lysinibacillus antri</name>
    <dbReference type="NCBI Taxonomy" id="2498145"/>
    <lineage>
        <taxon>Bacteria</taxon>
        <taxon>Bacillati</taxon>
        <taxon>Bacillota</taxon>
        <taxon>Bacilli</taxon>
        <taxon>Bacillales</taxon>
        <taxon>Bacillaceae</taxon>
        <taxon>Lysinibacillus</taxon>
    </lineage>
</organism>
<evidence type="ECO:0000256" key="4">
    <source>
        <dbReference type="SAM" id="MobiDB-lite"/>
    </source>
</evidence>
<feature type="domain" description="Plastocyanin-like" evidence="5">
    <location>
        <begin position="58"/>
        <end position="152"/>
    </location>
</feature>
<evidence type="ECO:0000256" key="1">
    <source>
        <dbReference type="ARBA" id="ARBA00022723"/>
    </source>
</evidence>
<sequence length="1276" mass="144900">MLRKFHIVAIPIRIVVNRFGDHDPDGMMYVLKENESRIKKKVELNPFSTVDEVEPLVIRANVGDEIEVLFENQLPFNTGIHIQSVEYDVMTSDGAFVGLNKDTTIGKGETILYKWEADVEGIHFFADLGNPLSSEQGSNVHGLFGALFVEPRGSWWTDPITGKPINSGAFADVHNPLLPSFREYGWFFHDEMEVDDLTGQKPISPHTLQPEATHLVNYRAEPMRNRMRLIQEGVVCPDCEGEEVHHDSWVFGDPDTPILRAYVGDPIKIRLVHGGTQETHSFHYHVHQWLFEATDMDSEIVDVQAISPQAQFTVSPMYGAGSLHGAIGDAIIHCHLYPHFGEGMWGMQRTFDTLQDGTMCYPNGVQIKALQPLPDRPLPPKPTLDRPGFPNFIPGIPGFKAPRPPLGIENGREPTIIERNHFAPNAVPGAVFVNPAPENAPVRNYDVVLMQMPIVYNNQGWHDPEGRLYVLAEDEEDVRCGRKKPEPLVIRANAGEVVRFRYTNKLPETIGGNAFQLVNRTYEAGMHVHFVKFDVLVADGANVGWNYDSGILPGETIEYQWYADVELKCTFWHDHLFANEHQQHGVFASINIQARGSEYLDPYTGKEINAGTQAMITNKLIPDFREINLFVHDFALLFDKDGCPLNPPPFPGSPDDPGVMGVNYRNEPIQFRLKEPDCDPAYVFSSWVHGDPVTPLLETYNGDPVRVRLIQGAHEESHSFNLHRQRWYRERPDLDSELDQQQHIVIAETFTLEFNMEGEGDFDMLYHFGTLEDIWLGNWGIFRSYEKRVKHLKPLPDREVPEKREKPLPKRTGKKPPMAVLGQYDYPPNAKVRKYEVVALNTRIDYNDEGDHDPFGIVFALKKDVKDILSGKLNPEPLIIRANVGEYVEVTLTNNLTGVDHHDGIHGYPEVPVDAFFPPSNRISMHAQLVQYDVRHSDGATVGFNDDQTIGPGESITYRWYIDQDIGCVNLWDMADIRNHRHHGAFGMLIAEPRGSKYLDSKSRKEVTTGSQVIISTPLLPEFREFALLMHDGVRLLDKNGELIIDPDPLFFGEQPEEEEPDFEDRGSRGFNYRYEPFRNRVEEFKDIHKVFSSKVYEDPSTPVFLAYPNDPVIFRLTSPADRARARSFVLHGHKFNRSEDDINSSVISVRGQYAVGGNDDFHLHYGAGSLFGRAGDYMYRSGNIRWDVELGLWGIFRVLEHKTNQLAPLEVYSENRDDKRAFSTMKKYVSRAIKSVQLSKDILGRKVILSALPPKQSARNTHSPEKNEGVQNETL</sequence>
<dbReference type="Pfam" id="PF07732">
    <property type="entry name" value="Cu-oxidase_3"/>
    <property type="match status" value="1"/>
</dbReference>
<feature type="region of interest" description="Disordered" evidence="4">
    <location>
        <begin position="796"/>
        <end position="820"/>
    </location>
</feature>
<feature type="region of interest" description="Disordered" evidence="4">
    <location>
        <begin position="1255"/>
        <end position="1276"/>
    </location>
</feature>
<dbReference type="RefSeq" id="WP_126657827.1">
    <property type="nucleotide sequence ID" value="NZ_RYYR01000004.1"/>
</dbReference>
<keyword evidence="7" id="KW-1185">Reference proteome</keyword>
<evidence type="ECO:0000256" key="2">
    <source>
        <dbReference type="ARBA" id="ARBA00023002"/>
    </source>
</evidence>
<comment type="caution">
    <text evidence="6">The sequence shown here is derived from an EMBL/GenBank/DDBJ whole genome shotgun (WGS) entry which is preliminary data.</text>
</comment>
<dbReference type="SUPFAM" id="SSF49503">
    <property type="entry name" value="Cupredoxins"/>
    <property type="match status" value="6"/>
</dbReference>
<name>A0A3S0R7U9_9BACI</name>
<dbReference type="InterPro" id="IPR045087">
    <property type="entry name" value="Cu-oxidase_fam"/>
</dbReference>
<dbReference type="PANTHER" id="PTHR11709:SF394">
    <property type="entry name" value="FI03373P-RELATED"/>
    <property type="match status" value="1"/>
</dbReference>
<evidence type="ECO:0000313" key="6">
    <source>
        <dbReference type="EMBL" id="RUL55587.1"/>
    </source>
</evidence>
<dbReference type="Proteomes" id="UP000287910">
    <property type="component" value="Unassembled WGS sequence"/>
</dbReference>
<dbReference type="PANTHER" id="PTHR11709">
    <property type="entry name" value="MULTI-COPPER OXIDASE"/>
    <property type="match status" value="1"/>
</dbReference>
<keyword evidence="2" id="KW-0560">Oxidoreductase</keyword>
<dbReference type="AlphaFoldDB" id="A0A3S0R7U9"/>
<feature type="compositionally biased region" description="Basic and acidic residues" evidence="4">
    <location>
        <begin position="796"/>
        <end position="808"/>
    </location>
</feature>
<dbReference type="InterPro" id="IPR008972">
    <property type="entry name" value="Cupredoxin"/>
</dbReference>
<evidence type="ECO:0000259" key="5">
    <source>
        <dbReference type="Pfam" id="PF07732"/>
    </source>
</evidence>
<reference evidence="6 7" key="1">
    <citation type="submission" date="2018-12" db="EMBL/GenBank/DDBJ databases">
        <title>Lysinibacillus antri sp. nov., isolated from a cave soil.</title>
        <authorList>
            <person name="Narsing Rao M.P."/>
            <person name="Zhang H."/>
            <person name="Dong Z.-Y."/>
            <person name="Niu X.-K."/>
            <person name="Zhang K."/>
            <person name="Fang B.-Z."/>
            <person name="Kang Y.-Q."/>
            <person name="Xiao M."/>
            <person name="Li W.-J."/>
        </authorList>
    </citation>
    <scope>NUCLEOTIDE SEQUENCE [LARGE SCALE GENOMIC DNA]</scope>
    <source>
        <strain evidence="6 7">SYSU K30002</strain>
    </source>
</reference>
<evidence type="ECO:0000256" key="3">
    <source>
        <dbReference type="ARBA" id="ARBA00023008"/>
    </source>
</evidence>
<dbReference type="PROSITE" id="PS00080">
    <property type="entry name" value="MULTICOPPER_OXIDASE2"/>
    <property type="match status" value="1"/>
</dbReference>
<accession>A0A3S0R7U9</accession>
<proteinExistence type="predicted"/>
<gene>
    <name evidence="6" type="ORF">EK386_04485</name>
</gene>
<dbReference type="Gene3D" id="2.60.40.420">
    <property type="entry name" value="Cupredoxins - blue copper proteins"/>
    <property type="match status" value="6"/>
</dbReference>
<evidence type="ECO:0000313" key="7">
    <source>
        <dbReference type="Proteomes" id="UP000287910"/>
    </source>
</evidence>